<evidence type="ECO:0000256" key="5">
    <source>
        <dbReference type="ARBA" id="ARBA00022475"/>
    </source>
</evidence>
<dbReference type="SFLD" id="SFLDG01168">
    <property type="entry name" value="Ferric_reductase_subgroup_(FRE"/>
    <property type="match status" value="1"/>
</dbReference>
<evidence type="ECO:0000313" key="15">
    <source>
        <dbReference type="EMBL" id="KAK0320441.1"/>
    </source>
</evidence>
<gene>
    <name evidence="15" type="ORF">LTR82_008556</name>
</gene>
<dbReference type="GO" id="GO:0005886">
    <property type="term" value="C:plasma membrane"/>
    <property type="evidence" value="ECO:0007669"/>
    <property type="project" value="UniProtKB-SubCell"/>
</dbReference>
<comment type="caution">
    <text evidence="15">The sequence shown here is derived from an EMBL/GenBank/DDBJ whole genome shotgun (WGS) entry which is preliminary data.</text>
</comment>
<keyword evidence="4" id="KW-0813">Transport</keyword>
<protein>
    <recommendedName>
        <fullName evidence="3">ferric-chelate reductase (NADPH)</fullName>
        <ecNumber evidence="3">1.16.1.9</ecNumber>
    </recommendedName>
</protein>
<evidence type="ECO:0000256" key="12">
    <source>
        <dbReference type="ARBA" id="ARBA00048483"/>
    </source>
</evidence>
<dbReference type="GO" id="GO:0052851">
    <property type="term" value="F:ferric-chelate reductase (NADPH) activity"/>
    <property type="evidence" value="ECO:0007669"/>
    <property type="project" value="UniProtKB-EC"/>
</dbReference>
<sequence>MGWLYHFLDLSTEQRQQRRQSLDHHGNIAQVSILVPLLLLQCHFFFAVWLHTRWRNQNDLEVPSSPRVKGERSFRKTTSAKRITAIWRRLQWWCGGPCSILGAHLGTNGELVVAGLWTGWLTLFQTGHDYLHVTKRFGIIASSQLPLHYLLALKSPFSPLQLLTRCSYETLNNSHQLLGRIITLLLYLHAAFYLNFYVLLGLLGTKLKETYVLCGIFGILAFTAVGTTALSPLRKWSYRVFYITHVSLATAILPVLFFHVSHVPAIYALNVALRALTSHSLPGKLKLVPGTNLLEIEVPLHHRHQHALRRRWQAGQHAYVSLSGHPLLRTFKSNPFTVASLPGVDDRLRFVARVLDGNTAKLAHAAGSDDAKTNGLLTIEGPYGVGTHAEALLRYDRVVFVAGGVGATFIVPLYRQLLADLSPSPGSYRRQKVSFLWIVRSEAEVSWAIPVDEKGREGFVERLSVYVTGGGHLSRKPANGRSTGTRMAANDHEVEDEGIELEEHKGLLSSSEASLEGVSTSTGRPNLAHLVDQAFAHRGDNNAEKVAFVVCGPQGLSRALRREVGRWVARGREVWFWDESFAN</sequence>
<dbReference type="InterPro" id="IPR017927">
    <property type="entry name" value="FAD-bd_FR_type"/>
</dbReference>
<dbReference type="CDD" id="cd06186">
    <property type="entry name" value="NOX_Duox_like_FAD_NADP"/>
    <property type="match status" value="1"/>
</dbReference>
<dbReference type="PANTHER" id="PTHR32361:SF28">
    <property type="entry name" value="FRP1P"/>
    <property type="match status" value="1"/>
</dbReference>
<evidence type="ECO:0000256" key="7">
    <source>
        <dbReference type="ARBA" id="ARBA00022982"/>
    </source>
</evidence>
<feature type="transmembrane region" description="Helical" evidence="13">
    <location>
        <begin position="28"/>
        <end position="50"/>
    </location>
</feature>
<feature type="transmembrane region" description="Helical" evidence="13">
    <location>
        <begin position="240"/>
        <end position="260"/>
    </location>
</feature>
<keyword evidence="7" id="KW-0249">Electron transport</keyword>
<keyword evidence="8 13" id="KW-1133">Transmembrane helix</keyword>
<feature type="transmembrane region" description="Helical" evidence="13">
    <location>
        <begin position="210"/>
        <end position="233"/>
    </location>
</feature>
<evidence type="ECO:0000256" key="1">
    <source>
        <dbReference type="ARBA" id="ARBA00004651"/>
    </source>
</evidence>
<feature type="domain" description="FAD-binding FR-type" evidence="14">
    <location>
        <begin position="264"/>
        <end position="389"/>
    </location>
</feature>
<comment type="similarity">
    <text evidence="2">Belongs to the ferric reductase (FRE) family.</text>
</comment>
<dbReference type="PROSITE" id="PS51384">
    <property type="entry name" value="FAD_FR"/>
    <property type="match status" value="1"/>
</dbReference>
<evidence type="ECO:0000256" key="9">
    <source>
        <dbReference type="ARBA" id="ARBA00023002"/>
    </source>
</evidence>
<dbReference type="InterPro" id="IPR039261">
    <property type="entry name" value="FNR_nucleotide-bd"/>
</dbReference>
<dbReference type="Pfam" id="PF01794">
    <property type="entry name" value="Ferric_reduct"/>
    <property type="match status" value="1"/>
</dbReference>
<dbReference type="Proteomes" id="UP001168146">
    <property type="component" value="Unassembled WGS sequence"/>
</dbReference>
<keyword evidence="6 13" id="KW-0812">Transmembrane</keyword>
<keyword evidence="11 13" id="KW-0472">Membrane</keyword>
<dbReference type="Pfam" id="PF08022">
    <property type="entry name" value="FAD_binding_8"/>
    <property type="match status" value="1"/>
</dbReference>
<dbReference type="GO" id="GO:0006879">
    <property type="term" value="P:intracellular iron ion homeostasis"/>
    <property type="evidence" value="ECO:0007669"/>
    <property type="project" value="TreeGrafter"/>
</dbReference>
<evidence type="ECO:0000259" key="14">
    <source>
        <dbReference type="PROSITE" id="PS51384"/>
    </source>
</evidence>
<dbReference type="InterPro" id="IPR013130">
    <property type="entry name" value="Fe3_Rdtase_TM_dom"/>
</dbReference>
<comment type="catalytic activity">
    <reaction evidence="12">
        <text>2 a Fe(II)-siderophore + NADP(+) + H(+) = 2 a Fe(III)-siderophore + NADPH</text>
        <dbReference type="Rhea" id="RHEA:28795"/>
        <dbReference type="Rhea" id="RHEA-COMP:11342"/>
        <dbReference type="Rhea" id="RHEA-COMP:11344"/>
        <dbReference type="ChEBI" id="CHEBI:15378"/>
        <dbReference type="ChEBI" id="CHEBI:29033"/>
        <dbReference type="ChEBI" id="CHEBI:29034"/>
        <dbReference type="ChEBI" id="CHEBI:57783"/>
        <dbReference type="ChEBI" id="CHEBI:58349"/>
        <dbReference type="EC" id="1.16.1.9"/>
    </reaction>
</comment>
<proteinExistence type="inferred from homology"/>
<dbReference type="SFLD" id="SFLDS00052">
    <property type="entry name" value="Ferric_Reductase_Domain"/>
    <property type="match status" value="1"/>
</dbReference>
<dbReference type="InterPro" id="IPR017938">
    <property type="entry name" value="Riboflavin_synthase-like_b-brl"/>
</dbReference>
<keyword evidence="9" id="KW-0560">Oxidoreductase</keyword>
<dbReference type="EMBL" id="JASUXU010000025">
    <property type="protein sequence ID" value="KAK0320441.1"/>
    <property type="molecule type" value="Genomic_DNA"/>
</dbReference>
<evidence type="ECO:0000256" key="10">
    <source>
        <dbReference type="ARBA" id="ARBA00023065"/>
    </source>
</evidence>
<evidence type="ECO:0000256" key="6">
    <source>
        <dbReference type="ARBA" id="ARBA00022692"/>
    </source>
</evidence>
<dbReference type="InterPro" id="IPR013121">
    <property type="entry name" value="Fe_red_NAD-bd_6"/>
</dbReference>
<name>A0AAN6FMF1_9PEZI</name>
<dbReference type="InterPro" id="IPR051410">
    <property type="entry name" value="Ferric/Cupric_Reductase"/>
</dbReference>
<dbReference type="Gene3D" id="3.40.50.80">
    <property type="entry name" value="Nucleotide-binding domain of ferredoxin-NADP reductase (FNR) module"/>
    <property type="match status" value="1"/>
</dbReference>
<evidence type="ECO:0000256" key="13">
    <source>
        <dbReference type="SAM" id="Phobius"/>
    </source>
</evidence>
<evidence type="ECO:0000256" key="11">
    <source>
        <dbReference type="ARBA" id="ARBA00023136"/>
    </source>
</evidence>
<dbReference type="PANTHER" id="PTHR32361">
    <property type="entry name" value="FERRIC/CUPRIC REDUCTASE TRANSMEMBRANE COMPONENT"/>
    <property type="match status" value="1"/>
</dbReference>
<dbReference type="GO" id="GO:0015677">
    <property type="term" value="P:copper ion import"/>
    <property type="evidence" value="ECO:0007669"/>
    <property type="project" value="TreeGrafter"/>
</dbReference>
<reference evidence="15" key="1">
    <citation type="submission" date="2021-12" db="EMBL/GenBank/DDBJ databases">
        <title>Black yeast isolated from Biological Soil Crust.</title>
        <authorList>
            <person name="Kurbessoian T."/>
        </authorList>
    </citation>
    <scope>NUCLEOTIDE SEQUENCE</scope>
    <source>
        <strain evidence="15">CCFEE 5208</strain>
    </source>
</reference>
<dbReference type="AlphaFoldDB" id="A0AAN6FMF1"/>
<evidence type="ECO:0000256" key="8">
    <source>
        <dbReference type="ARBA" id="ARBA00022989"/>
    </source>
</evidence>
<dbReference type="SUPFAM" id="SSF52343">
    <property type="entry name" value="Ferredoxin reductase-like, C-terminal NADP-linked domain"/>
    <property type="match status" value="1"/>
</dbReference>
<evidence type="ECO:0000313" key="16">
    <source>
        <dbReference type="Proteomes" id="UP001168146"/>
    </source>
</evidence>
<dbReference type="GO" id="GO:0006826">
    <property type="term" value="P:iron ion transport"/>
    <property type="evidence" value="ECO:0007669"/>
    <property type="project" value="TreeGrafter"/>
</dbReference>
<comment type="subcellular location">
    <subcellularLocation>
        <location evidence="1">Cell membrane</location>
        <topology evidence="1">Multi-pass membrane protein</topology>
    </subcellularLocation>
</comment>
<dbReference type="EC" id="1.16.1.9" evidence="3"/>
<dbReference type="Pfam" id="PF08030">
    <property type="entry name" value="NAD_binding_6"/>
    <property type="match status" value="1"/>
</dbReference>
<organism evidence="15 16">
    <name type="scientific">Friedmanniomyces endolithicus</name>
    <dbReference type="NCBI Taxonomy" id="329885"/>
    <lineage>
        <taxon>Eukaryota</taxon>
        <taxon>Fungi</taxon>
        <taxon>Dikarya</taxon>
        <taxon>Ascomycota</taxon>
        <taxon>Pezizomycotina</taxon>
        <taxon>Dothideomycetes</taxon>
        <taxon>Dothideomycetidae</taxon>
        <taxon>Mycosphaerellales</taxon>
        <taxon>Teratosphaeriaceae</taxon>
        <taxon>Friedmanniomyces</taxon>
    </lineage>
</organism>
<feature type="transmembrane region" description="Helical" evidence="13">
    <location>
        <begin position="184"/>
        <end position="204"/>
    </location>
</feature>
<evidence type="ECO:0000256" key="4">
    <source>
        <dbReference type="ARBA" id="ARBA00022448"/>
    </source>
</evidence>
<evidence type="ECO:0000256" key="3">
    <source>
        <dbReference type="ARBA" id="ARBA00012668"/>
    </source>
</evidence>
<dbReference type="SUPFAM" id="SSF63380">
    <property type="entry name" value="Riboflavin synthase domain-like"/>
    <property type="match status" value="1"/>
</dbReference>
<accession>A0AAN6FMF1</accession>
<keyword evidence="5" id="KW-1003">Cell membrane</keyword>
<evidence type="ECO:0000256" key="2">
    <source>
        <dbReference type="ARBA" id="ARBA00006278"/>
    </source>
</evidence>
<dbReference type="InterPro" id="IPR013112">
    <property type="entry name" value="FAD-bd_8"/>
</dbReference>
<keyword evidence="10" id="KW-0406">Ion transport</keyword>